<dbReference type="Gene3D" id="2.60.120.260">
    <property type="entry name" value="Galactose-binding domain-like"/>
    <property type="match status" value="1"/>
</dbReference>
<keyword evidence="2" id="KW-0472">Membrane</keyword>
<evidence type="ECO:0000259" key="3">
    <source>
        <dbReference type="Pfam" id="PF13240"/>
    </source>
</evidence>
<dbReference type="Pfam" id="PF13240">
    <property type="entry name" value="Zn_Ribbon_1"/>
    <property type="match status" value="1"/>
</dbReference>
<dbReference type="SUPFAM" id="SSF49785">
    <property type="entry name" value="Galactose-binding domain-like"/>
    <property type="match status" value="1"/>
</dbReference>
<proteinExistence type="predicted"/>
<dbReference type="RefSeq" id="WP_277258099.1">
    <property type="nucleotide sequence ID" value="NZ_CAKNNN010000028.1"/>
</dbReference>
<dbReference type="Proteomes" id="UP000813420">
    <property type="component" value="Unassembled WGS sequence"/>
</dbReference>
<organism evidence="5 6">
    <name type="scientific">Merdimonas faecis</name>
    <dbReference type="NCBI Taxonomy" id="1653435"/>
    <lineage>
        <taxon>Bacteria</taxon>
        <taxon>Bacillati</taxon>
        <taxon>Bacillota</taxon>
        <taxon>Clostridia</taxon>
        <taxon>Lachnospirales</taxon>
        <taxon>Lachnospiraceae</taxon>
        <taxon>Merdimonas</taxon>
    </lineage>
</organism>
<dbReference type="InterPro" id="IPR008979">
    <property type="entry name" value="Galactose-bd-like_sf"/>
</dbReference>
<accession>A0A9D2VYJ1</accession>
<feature type="region of interest" description="Disordered" evidence="1">
    <location>
        <begin position="74"/>
        <end position="116"/>
    </location>
</feature>
<dbReference type="Pfam" id="PF25302">
    <property type="entry name" value="NADase_transloc"/>
    <property type="match status" value="1"/>
</dbReference>
<feature type="transmembrane region" description="Helical" evidence="2">
    <location>
        <begin position="39"/>
        <end position="60"/>
    </location>
</feature>
<feature type="compositionally biased region" description="Acidic residues" evidence="1">
    <location>
        <begin position="94"/>
        <end position="114"/>
    </location>
</feature>
<protein>
    <submittedName>
        <fullName evidence="5">Zinc-ribbon domain-containing protein</fullName>
    </submittedName>
</protein>
<keyword evidence="2" id="KW-0812">Transmembrane</keyword>
<feature type="domain" description="NAD glycohydrolase translocation F5/8 type C" evidence="4">
    <location>
        <begin position="138"/>
        <end position="272"/>
    </location>
</feature>
<sequence length="278" mass="30676">MKCPVCGFENENDSQFCGNCGTPLIPEEPEKKGSKKTPVIIAVVIIVVIIAAALIGYFAYDMLSDNGDMIAMEETEEETTEQDTKEESDKDTGEDGTDEEEPETADEEETEPEDGVWTFSYTSAPASLGTSFELPVAQAMATSVIDQEGHDNSAAMVLDGRDETSWQEGVAGEGIGEGISLYLDREYEVKYLAFKLGNWRSDDYYLQNNRPQTLKITMGGQETEVSFSNMKQEQWIAVDGDCDTSEIKFEIVSVYQGTNPSWNDTCIAEISVYGEEAE</sequence>
<evidence type="ECO:0000256" key="2">
    <source>
        <dbReference type="SAM" id="Phobius"/>
    </source>
</evidence>
<dbReference type="AlphaFoldDB" id="A0A9D2VYJ1"/>
<reference evidence="5" key="1">
    <citation type="journal article" date="2021" name="PeerJ">
        <title>Extensive microbial diversity within the chicken gut microbiome revealed by metagenomics and culture.</title>
        <authorList>
            <person name="Gilroy R."/>
            <person name="Ravi A."/>
            <person name="Getino M."/>
            <person name="Pursley I."/>
            <person name="Horton D.L."/>
            <person name="Alikhan N.F."/>
            <person name="Baker D."/>
            <person name="Gharbi K."/>
            <person name="Hall N."/>
            <person name="Watson M."/>
            <person name="Adriaenssens E.M."/>
            <person name="Foster-Nyarko E."/>
            <person name="Jarju S."/>
            <person name="Secka A."/>
            <person name="Antonio M."/>
            <person name="Oren A."/>
            <person name="Chaudhuri R.R."/>
            <person name="La Ragione R."/>
            <person name="Hildebrand F."/>
            <person name="Pallen M.J."/>
        </authorList>
    </citation>
    <scope>NUCLEOTIDE SEQUENCE</scope>
    <source>
        <strain evidence="5">USAMLcec4-12693</strain>
    </source>
</reference>
<feature type="compositionally biased region" description="Basic and acidic residues" evidence="1">
    <location>
        <begin position="82"/>
        <end position="93"/>
    </location>
</feature>
<reference evidence="5" key="2">
    <citation type="submission" date="2021-09" db="EMBL/GenBank/DDBJ databases">
        <authorList>
            <person name="Gilroy R."/>
        </authorList>
    </citation>
    <scope>NUCLEOTIDE SEQUENCE</scope>
    <source>
        <strain evidence="5">USAMLcec4-12693</strain>
    </source>
</reference>
<feature type="domain" description="Zinc-ribbon" evidence="3">
    <location>
        <begin position="2"/>
        <end position="24"/>
    </location>
</feature>
<dbReference type="InterPro" id="IPR026870">
    <property type="entry name" value="Zinc_ribbon_dom"/>
</dbReference>
<gene>
    <name evidence="5" type="ORF">K8V39_08225</name>
</gene>
<comment type="caution">
    <text evidence="5">The sequence shown here is derived from an EMBL/GenBank/DDBJ whole genome shotgun (WGS) entry which is preliminary data.</text>
</comment>
<name>A0A9D2VYJ1_9FIRM</name>
<evidence type="ECO:0000313" key="6">
    <source>
        <dbReference type="Proteomes" id="UP000813420"/>
    </source>
</evidence>
<evidence type="ECO:0000259" key="4">
    <source>
        <dbReference type="Pfam" id="PF25302"/>
    </source>
</evidence>
<evidence type="ECO:0000313" key="5">
    <source>
        <dbReference type="EMBL" id="HJH50234.1"/>
    </source>
</evidence>
<evidence type="ECO:0000256" key="1">
    <source>
        <dbReference type="SAM" id="MobiDB-lite"/>
    </source>
</evidence>
<keyword evidence="2" id="KW-1133">Transmembrane helix</keyword>
<dbReference type="InterPro" id="IPR057561">
    <property type="entry name" value="NADase_transloc"/>
</dbReference>
<dbReference type="NCBIfam" id="NF047619">
    <property type="entry name" value="NADase_discoid"/>
    <property type="match status" value="1"/>
</dbReference>
<dbReference type="EMBL" id="DYXE01000073">
    <property type="protein sequence ID" value="HJH50234.1"/>
    <property type="molecule type" value="Genomic_DNA"/>
</dbReference>